<dbReference type="Proteomes" id="UP000193467">
    <property type="component" value="Unassembled WGS sequence"/>
</dbReference>
<accession>A0A1Y2EPY3</accession>
<sequence length="395" mass="44570">MPIPTSTIKYWTTEPLSDSHSFGVKVRGPDLNEMSEEQFKELEELIYTHKVLVVKDQKGFKPEVQQMLGIKFDPKTPAELGHMEDVRGKNTVLSKAKTEPKLSMTGAHLVNINGSGSFKAGHYGVDRDFVLKPLTHKGFHRDDVPDEETEAGFTRFQRWHIDNPFYKNWPARVTTIWAHTLPKGDPVTVRWSDGSNLEAKSPPGATAFIDCVAMYNALTEEQKKWVDNSLVAYPAQPYQWLYGAKCDGLGLRMFDEGKEHHPEDADPAHAQTIPLVWLNPVTGEKALQVHAIIVHQIHYRESATDEYKIIDDLKTVRQMLDDVQRPFITPENVLFAPTEEGDLLCFYNRGVRHSAVGFPESRGPRLLHQLQLVASDPPFDPSPIEGLPYRVAVAA</sequence>
<keyword evidence="4" id="KW-0223">Dioxygenase</keyword>
<evidence type="ECO:0000259" key="7">
    <source>
        <dbReference type="Pfam" id="PF02668"/>
    </source>
</evidence>
<keyword evidence="6" id="KW-0408">Iron</keyword>
<dbReference type="GO" id="GO:0046872">
    <property type="term" value="F:metal ion binding"/>
    <property type="evidence" value="ECO:0007669"/>
    <property type="project" value="UniProtKB-KW"/>
</dbReference>
<evidence type="ECO:0000313" key="9">
    <source>
        <dbReference type="Proteomes" id="UP000193467"/>
    </source>
</evidence>
<dbReference type="SUPFAM" id="SSF51197">
    <property type="entry name" value="Clavaminate synthase-like"/>
    <property type="match status" value="1"/>
</dbReference>
<dbReference type="Gene3D" id="3.60.130.10">
    <property type="entry name" value="Clavaminate synthase-like"/>
    <property type="match status" value="1"/>
</dbReference>
<dbReference type="InterPro" id="IPR051178">
    <property type="entry name" value="TfdA_dioxygenase"/>
</dbReference>
<organism evidence="8 9">
    <name type="scientific">Leucosporidium creatinivorum</name>
    <dbReference type="NCBI Taxonomy" id="106004"/>
    <lineage>
        <taxon>Eukaryota</taxon>
        <taxon>Fungi</taxon>
        <taxon>Dikarya</taxon>
        <taxon>Basidiomycota</taxon>
        <taxon>Pucciniomycotina</taxon>
        <taxon>Microbotryomycetes</taxon>
        <taxon>Leucosporidiales</taxon>
        <taxon>Leucosporidium</taxon>
    </lineage>
</organism>
<comment type="cofactor">
    <cofactor evidence="1">
        <name>Fe(2+)</name>
        <dbReference type="ChEBI" id="CHEBI:29033"/>
    </cofactor>
</comment>
<evidence type="ECO:0000256" key="3">
    <source>
        <dbReference type="ARBA" id="ARBA00022723"/>
    </source>
</evidence>
<dbReference type="OrthoDB" id="93019at2759"/>
<evidence type="ECO:0000256" key="2">
    <source>
        <dbReference type="ARBA" id="ARBA00005896"/>
    </source>
</evidence>
<proteinExistence type="inferred from homology"/>
<evidence type="ECO:0000313" key="8">
    <source>
        <dbReference type="EMBL" id="ORY73653.1"/>
    </source>
</evidence>
<keyword evidence="9" id="KW-1185">Reference proteome</keyword>
<comment type="caution">
    <text evidence="8">The sequence shown here is derived from an EMBL/GenBank/DDBJ whole genome shotgun (WGS) entry which is preliminary data.</text>
</comment>
<evidence type="ECO:0000256" key="1">
    <source>
        <dbReference type="ARBA" id="ARBA00001954"/>
    </source>
</evidence>
<reference evidence="8 9" key="1">
    <citation type="submission" date="2016-07" db="EMBL/GenBank/DDBJ databases">
        <title>Pervasive Adenine N6-methylation of Active Genes in Fungi.</title>
        <authorList>
            <consortium name="DOE Joint Genome Institute"/>
            <person name="Mondo S.J."/>
            <person name="Dannebaum R.O."/>
            <person name="Kuo R.C."/>
            <person name="Labutti K."/>
            <person name="Haridas S."/>
            <person name="Kuo A."/>
            <person name="Salamov A."/>
            <person name="Ahrendt S.R."/>
            <person name="Lipzen A."/>
            <person name="Sullivan W."/>
            <person name="Andreopoulos W.B."/>
            <person name="Clum A."/>
            <person name="Lindquist E."/>
            <person name="Daum C."/>
            <person name="Ramamoorthy G.K."/>
            <person name="Gryganskyi A."/>
            <person name="Culley D."/>
            <person name="Magnuson J.K."/>
            <person name="James T.Y."/>
            <person name="O'Malley M.A."/>
            <person name="Stajich J.E."/>
            <person name="Spatafora J.W."/>
            <person name="Visel A."/>
            <person name="Grigoriev I.V."/>
        </authorList>
    </citation>
    <scope>NUCLEOTIDE SEQUENCE [LARGE SCALE GENOMIC DNA]</scope>
    <source>
        <strain evidence="8 9">62-1032</strain>
    </source>
</reference>
<evidence type="ECO:0000256" key="5">
    <source>
        <dbReference type="ARBA" id="ARBA00023002"/>
    </source>
</evidence>
<dbReference type="STRING" id="106004.A0A1Y2EPY3"/>
<evidence type="ECO:0000256" key="6">
    <source>
        <dbReference type="ARBA" id="ARBA00023004"/>
    </source>
</evidence>
<comment type="similarity">
    <text evidence="2">Belongs to the TfdA dioxygenase family.</text>
</comment>
<dbReference type="AlphaFoldDB" id="A0A1Y2EPY3"/>
<dbReference type="InterPro" id="IPR042098">
    <property type="entry name" value="TauD-like_sf"/>
</dbReference>
<evidence type="ECO:0000256" key="4">
    <source>
        <dbReference type="ARBA" id="ARBA00022964"/>
    </source>
</evidence>
<dbReference type="EMBL" id="MCGR01000045">
    <property type="protein sequence ID" value="ORY73653.1"/>
    <property type="molecule type" value="Genomic_DNA"/>
</dbReference>
<protein>
    <recommendedName>
        <fullName evidence="7">TauD/TfdA-like domain-containing protein</fullName>
    </recommendedName>
</protein>
<dbReference type="InterPro" id="IPR003819">
    <property type="entry name" value="TauD/TfdA-like"/>
</dbReference>
<gene>
    <name evidence="8" type="ORF">BCR35DRAFT_148158</name>
</gene>
<name>A0A1Y2EPY3_9BASI</name>
<dbReference type="InParanoid" id="A0A1Y2EPY3"/>
<dbReference type="PANTHER" id="PTHR43779">
    <property type="entry name" value="DIOXYGENASE RV0097-RELATED"/>
    <property type="match status" value="1"/>
</dbReference>
<feature type="domain" description="TauD/TfdA-like" evidence="7">
    <location>
        <begin position="141"/>
        <end position="368"/>
    </location>
</feature>
<keyword evidence="3" id="KW-0479">Metal-binding</keyword>
<dbReference type="Pfam" id="PF02668">
    <property type="entry name" value="TauD"/>
    <property type="match status" value="1"/>
</dbReference>
<keyword evidence="5" id="KW-0560">Oxidoreductase</keyword>
<dbReference type="PANTHER" id="PTHR43779:SF2">
    <property type="entry name" value="ALPHA-KETOGLUTARATE-DEPENDENT XANTHINE DIOXYGENASE XAN1"/>
    <property type="match status" value="1"/>
</dbReference>
<dbReference type="GO" id="GO:0051213">
    <property type="term" value="F:dioxygenase activity"/>
    <property type="evidence" value="ECO:0007669"/>
    <property type="project" value="UniProtKB-KW"/>
</dbReference>